<organism evidence="2 3">
    <name type="scientific">Streptodolium elevatio</name>
    <dbReference type="NCBI Taxonomy" id="3157996"/>
    <lineage>
        <taxon>Bacteria</taxon>
        <taxon>Bacillati</taxon>
        <taxon>Actinomycetota</taxon>
        <taxon>Actinomycetes</taxon>
        <taxon>Kitasatosporales</taxon>
        <taxon>Streptomycetaceae</taxon>
        <taxon>Streptodolium</taxon>
    </lineage>
</organism>
<gene>
    <name evidence="2" type="ORF">AB0C36_16375</name>
</gene>
<proteinExistence type="predicted"/>
<feature type="compositionally biased region" description="Basic and acidic residues" evidence="1">
    <location>
        <begin position="389"/>
        <end position="402"/>
    </location>
</feature>
<dbReference type="InterPro" id="IPR028013">
    <property type="entry name" value="DUF4437"/>
</dbReference>
<protein>
    <submittedName>
        <fullName evidence="2">DUF4437 domain-containing protein</fullName>
    </submittedName>
</protein>
<dbReference type="RefSeq" id="WP_358354364.1">
    <property type="nucleotide sequence ID" value="NZ_JBEZFP010000036.1"/>
</dbReference>
<dbReference type="InterPro" id="IPR011051">
    <property type="entry name" value="RmlC_Cupin_sf"/>
</dbReference>
<dbReference type="Gene3D" id="2.60.120.10">
    <property type="entry name" value="Jelly Rolls"/>
    <property type="match status" value="1"/>
</dbReference>
<dbReference type="EMBL" id="JBEZFP010000036">
    <property type="protein sequence ID" value="MEU8135081.1"/>
    <property type="molecule type" value="Genomic_DNA"/>
</dbReference>
<evidence type="ECO:0000256" key="1">
    <source>
        <dbReference type="SAM" id="MobiDB-lite"/>
    </source>
</evidence>
<feature type="compositionally biased region" description="Low complexity" evidence="1">
    <location>
        <begin position="367"/>
        <end position="381"/>
    </location>
</feature>
<feature type="compositionally biased region" description="Basic and acidic residues" evidence="1">
    <location>
        <begin position="335"/>
        <end position="345"/>
    </location>
</feature>
<dbReference type="InterPro" id="IPR014710">
    <property type="entry name" value="RmlC-like_jellyroll"/>
</dbReference>
<accession>A0ABV3DHC2</accession>
<reference evidence="2 3" key="1">
    <citation type="submission" date="2024-06" db="EMBL/GenBank/DDBJ databases">
        <title>The Natural Products Discovery Center: Release of the First 8490 Sequenced Strains for Exploring Actinobacteria Biosynthetic Diversity.</title>
        <authorList>
            <person name="Kalkreuter E."/>
            <person name="Kautsar S.A."/>
            <person name="Yang D."/>
            <person name="Bader C.D."/>
            <person name="Teijaro C.N."/>
            <person name="Fluegel L."/>
            <person name="Davis C.M."/>
            <person name="Simpson J.R."/>
            <person name="Lauterbach L."/>
            <person name="Steele A.D."/>
            <person name="Gui C."/>
            <person name="Meng S."/>
            <person name="Li G."/>
            <person name="Viehrig K."/>
            <person name="Ye F."/>
            <person name="Su P."/>
            <person name="Kiefer A.F."/>
            <person name="Nichols A."/>
            <person name="Cepeda A.J."/>
            <person name="Yan W."/>
            <person name="Fan B."/>
            <person name="Jiang Y."/>
            <person name="Adhikari A."/>
            <person name="Zheng C.-J."/>
            <person name="Schuster L."/>
            <person name="Cowan T.M."/>
            <person name="Smanski M.J."/>
            <person name="Chevrette M.G."/>
            <person name="De Carvalho L.P.S."/>
            <person name="Shen B."/>
        </authorList>
    </citation>
    <scope>NUCLEOTIDE SEQUENCE [LARGE SCALE GENOMIC DNA]</scope>
    <source>
        <strain evidence="2 3">NPDC048946</strain>
    </source>
</reference>
<dbReference type="SUPFAM" id="SSF51182">
    <property type="entry name" value="RmlC-like cupins"/>
    <property type="match status" value="2"/>
</dbReference>
<keyword evidence="3" id="KW-1185">Reference proteome</keyword>
<feature type="region of interest" description="Disordered" evidence="1">
    <location>
        <begin position="330"/>
        <end position="415"/>
    </location>
</feature>
<name>A0ABV3DHC2_9ACTN</name>
<evidence type="ECO:0000313" key="3">
    <source>
        <dbReference type="Proteomes" id="UP001551482"/>
    </source>
</evidence>
<dbReference type="Pfam" id="PF14499">
    <property type="entry name" value="DUF4437"/>
    <property type="match status" value="1"/>
</dbReference>
<evidence type="ECO:0000313" key="2">
    <source>
        <dbReference type="EMBL" id="MEU8135081.1"/>
    </source>
</evidence>
<comment type="caution">
    <text evidence="2">The sequence shown here is derived from an EMBL/GenBank/DDBJ whole genome shotgun (WGS) entry which is preliminary data.</text>
</comment>
<dbReference type="Proteomes" id="UP001551482">
    <property type="component" value="Unassembled WGS sequence"/>
</dbReference>
<sequence length="440" mass="48602">MRPHVETIQEKDYIWHRAELPGGEGRASERRLSVDEEDGSSSLRVDFHTEWGRGPGVHHADTEYYVLEGEMRYGDQVLGKGGYVHAPKGVPAKALRFTEGSRILHYREYGDAGFDAVDSASDPGWPDARGEITVRASAESDWLAVPNAGPMPGLFVKYLHVDPVSGFYTRLVYAQEGWADHRLAHHPCYEEAYTLDGKMAYNFGDLDAGTYFFRPARVKHGHFVAMEGGTTWLMRSDGELENWYTQNEWVRWGGDAVNYAPDGGRMTWSYSSHDIAGGGSRRTDGDLRVLRTALNFQKERGAPDTDYVQHGTGSDQSLVAMATAFDLARLGQGHGPDHSPDHGRETAPGTASDPGHHRHGHGHGQSHESGAAEASAHSHAALGWPAPKTLEHPDERIDDHAHNWGVGRPWKRGVDRPLPPILSTLPVRSRSLGRWDGDGM</sequence>